<protein>
    <submittedName>
        <fullName evidence="2">Uncharacterized protein</fullName>
    </submittedName>
</protein>
<reference evidence="2" key="1">
    <citation type="submission" date="2021-03" db="EMBL/GenBank/DDBJ databases">
        <authorList>
            <person name="Bekaert M."/>
        </authorList>
    </citation>
    <scope>NUCLEOTIDE SEQUENCE</scope>
</reference>
<name>A0A8S3ULU1_MYTED</name>
<keyword evidence="1" id="KW-0812">Transmembrane</keyword>
<evidence type="ECO:0000256" key="1">
    <source>
        <dbReference type="SAM" id="Phobius"/>
    </source>
</evidence>
<proteinExistence type="predicted"/>
<dbReference type="Proteomes" id="UP000683360">
    <property type="component" value="Unassembled WGS sequence"/>
</dbReference>
<keyword evidence="1" id="KW-1133">Transmembrane helix</keyword>
<dbReference type="EMBL" id="CAJPWZ010002740">
    <property type="protein sequence ID" value="CAG2244579.1"/>
    <property type="molecule type" value="Genomic_DNA"/>
</dbReference>
<gene>
    <name evidence="2" type="ORF">MEDL_56612</name>
</gene>
<keyword evidence="3" id="KW-1185">Reference proteome</keyword>
<dbReference type="AlphaFoldDB" id="A0A8S3ULU1"/>
<feature type="transmembrane region" description="Helical" evidence="1">
    <location>
        <begin position="202"/>
        <end position="224"/>
    </location>
</feature>
<organism evidence="2 3">
    <name type="scientific">Mytilus edulis</name>
    <name type="common">Blue mussel</name>
    <dbReference type="NCBI Taxonomy" id="6550"/>
    <lineage>
        <taxon>Eukaryota</taxon>
        <taxon>Metazoa</taxon>
        <taxon>Spiralia</taxon>
        <taxon>Lophotrochozoa</taxon>
        <taxon>Mollusca</taxon>
        <taxon>Bivalvia</taxon>
        <taxon>Autobranchia</taxon>
        <taxon>Pteriomorphia</taxon>
        <taxon>Mytilida</taxon>
        <taxon>Mytiloidea</taxon>
        <taxon>Mytilidae</taxon>
        <taxon>Mytilinae</taxon>
        <taxon>Mytilus</taxon>
    </lineage>
</organism>
<comment type="caution">
    <text evidence="2">The sequence shown here is derived from an EMBL/GenBank/DDBJ whole genome shotgun (WGS) entry which is preliminary data.</text>
</comment>
<sequence length="271" mass="31340">MVTEQQNYERLNKLLNQLVHPTCEKILENHLRENRVSFYQFLETNKHRIMHCFRVNITCCALHADCAYSISATLTKRQWSFLYKDAKTNICRKSGCICKVITSCTTFRNLNLNVICFLIIECSMINGSNIEAVKRLNVFNQEMQVIRTGIVPYSEFQTKWKTTTDSLVVLGVTRQQIDEVNRIPTPTAITPTAIIDKECRNVILLSISALVFCVVLTIDAAGMLQHRNDQVRIGKLKSFLLSITSKNWRGSQVLRNYFHLVEQKLCRFELR</sequence>
<evidence type="ECO:0000313" key="2">
    <source>
        <dbReference type="EMBL" id="CAG2244579.1"/>
    </source>
</evidence>
<keyword evidence="1" id="KW-0472">Membrane</keyword>
<accession>A0A8S3ULU1</accession>
<dbReference type="OrthoDB" id="6141624at2759"/>
<evidence type="ECO:0000313" key="3">
    <source>
        <dbReference type="Proteomes" id="UP000683360"/>
    </source>
</evidence>